<dbReference type="Proteomes" id="UP000183080">
    <property type="component" value="Unassembled WGS sequence"/>
</dbReference>
<evidence type="ECO:0000259" key="1">
    <source>
        <dbReference type="PROSITE" id="PS51186"/>
    </source>
</evidence>
<accession>A0A1J5TAS5</accession>
<reference evidence="2 3" key="1">
    <citation type="submission" date="2016-08" db="EMBL/GenBank/DDBJ databases">
        <title>New Insights into Marine Group III Euryarchaeota, from dark to light.</title>
        <authorList>
            <person name="Haro-Moreno J.M."/>
            <person name="Rodriguez-Valera F."/>
            <person name="Lopez-Garcia P."/>
            <person name="Moreira D."/>
            <person name="Martin-Cuadrado A.B."/>
        </authorList>
    </citation>
    <scope>NUCLEOTIDE SEQUENCE [LARGE SCALE GENOMIC DNA]</scope>
    <source>
        <strain evidence="2">CG-Epi1</strain>
    </source>
</reference>
<dbReference type="STRING" id="1888995.BD935_02035"/>
<dbReference type="InterPro" id="IPR016181">
    <property type="entry name" value="Acyl_CoA_acyltransferase"/>
</dbReference>
<sequence length="163" mass="19241">MLFESKRLKFRLFSKEDKIDLIKILNDEVVTKWAHLPFPYTEKHAEWWINTGSKKKYHFALEEKKKEQLLGSIKLTNTGELGCWIGKEYWNQGFATEAVEKIKEFGFKELKLERIWAATHKDNLAPVKVLKITGFTRVEDKPYYVEGIGDTKVRPHFELLNRP</sequence>
<dbReference type="Gene3D" id="3.40.630.30">
    <property type="match status" value="1"/>
</dbReference>
<dbReference type="Pfam" id="PF13302">
    <property type="entry name" value="Acetyltransf_3"/>
    <property type="match status" value="1"/>
</dbReference>
<dbReference type="PANTHER" id="PTHR43792">
    <property type="entry name" value="GNAT FAMILY, PUTATIVE (AFU_ORTHOLOGUE AFUA_3G00765)-RELATED-RELATED"/>
    <property type="match status" value="1"/>
</dbReference>
<dbReference type="GO" id="GO:0016747">
    <property type="term" value="F:acyltransferase activity, transferring groups other than amino-acyl groups"/>
    <property type="evidence" value="ECO:0007669"/>
    <property type="project" value="InterPro"/>
</dbReference>
<name>A0A1J5TAS5_9ARCH</name>
<dbReference type="AlphaFoldDB" id="A0A1J5TAS5"/>
<dbReference type="PROSITE" id="PS51186">
    <property type="entry name" value="GNAT"/>
    <property type="match status" value="1"/>
</dbReference>
<dbReference type="InterPro" id="IPR051531">
    <property type="entry name" value="N-acetyltransferase"/>
</dbReference>
<evidence type="ECO:0000313" key="2">
    <source>
        <dbReference type="EMBL" id="OIR17961.1"/>
    </source>
</evidence>
<dbReference type="SUPFAM" id="SSF55729">
    <property type="entry name" value="Acyl-CoA N-acyltransferases (Nat)"/>
    <property type="match status" value="1"/>
</dbReference>
<protein>
    <recommendedName>
        <fullName evidence="1">N-acetyltransferase domain-containing protein</fullName>
    </recommendedName>
</protein>
<gene>
    <name evidence="2" type="ORF">BD935_02035</name>
</gene>
<dbReference type="InterPro" id="IPR000182">
    <property type="entry name" value="GNAT_dom"/>
</dbReference>
<proteinExistence type="predicted"/>
<comment type="caution">
    <text evidence="2">The sequence shown here is derived from an EMBL/GenBank/DDBJ whole genome shotgun (WGS) entry which is preliminary data.</text>
</comment>
<feature type="domain" description="N-acetyltransferase" evidence="1">
    <location>
        <begin position="8"/>
        <end position="155"/>
    </location>
</feature>
<organism evidence="2 3">
    <name type="scientific">Marine Group III euryarchaeote CG-Epi1</name>
    <dbReference type="NCBI Taxonomy" id="1888995"/>
    <lineage>
        <taxon>Archaea</taxon>
        <taxon>Methanobacteriati</taxon>
        <taxon>Thermoplasmatota</taxon>
        <taxon>Thermoplasmata</taxon>
        <taxon>Candidatus Thermoprofundales</taxon>
    </lineage>
</organism>
<dbReference type="EMBL" id="MIZA01000021">
    <property type="protein sequence ID" value="OIR17961.1"/>
    <property type="molecule type" value="Genomic_DNA"/>
</dbReference>
<evidence type="ECO:0000313" key="3">
    <source>
        <dbReference type="Proteomes" id="UP000183080"/>
    </source>
</evidence>